<evidence type="ECO:0008006" key="4">
    <source>
        <dbReference type="Google" id="ProtNLM"/>
    </source>
</evidence>
<protein>
    <recommendedName>
        <fullName evidence="4">Golgin subfamily A conserved domain-containing protein</fullName>
    </recommendedName>
</protein>
<organism evidence="2 3">
    <name type="scientific">Chilo suppressalis</name>
    <name type="common">Asiatic rice borer moth</name>
    <dbReference type="NCBI Taxonomy" id="168631"/>
    <lineage>
        <taxon>Eukaryota</taxon>
        <taxon>Metazoa</taxon>
        <taxon>Ecdysozoa</taxon>
        <taxon>Arthropoda</taxon>
        <taxon>Hexapoda</taxon>
        <taxon>Insecta</taxon>
        <taxon>Pterygota</taxon>
        <taxon>Neoptera</taxon>
        <taxon>Endopterygota</taxon>
        <taxon>Lepidoptera</taxon>
        <taxon>Glossata</taxon>
        <taxon>Ditrysia</taxon>
        <taxon>Pyraloidea</taxon>
        <taxon>Crambidae</taxon>
        <taxon>Crambinae</taxon>
        <taxon>Chilo</taxon>
    </lineage>
</organism>
<gene>
    <name evidence="2" type="ORF">CHILSU_LOCUS8173</name>
</gene>
<proteinExistence type="predicted"/>
<dbReference type="EMBL" id="OU963896">
    <property type="protein sequence ID" value="CAH2988737.1"/>
    <property type="molecule type" value="Genomic_DNA"/>
</dbReference>
<name>A0ABN8LA92_CHISP</name>
<sequence length="221" mass="24231">MQIDLGERQRILLEERCSEMSLQLSSLERELQQLQPLQSAHAALQRQYIELQELVRKATEQARSESSRLEAELRRVERCASGGSELRERARLAASAHARERKLATAELQHATTELQAANAEIARLRALVAELQLRNTSGPHTKVKEDPDSEVLAELRATLEAERAGSARLERALAAALADNAALAANLHAIDNVHSAITISQPIQDPAATNIGAIDSFLAE</sequence>
<evidence type="ECO:0000256" key="1">
    <source>
        <dbReference type="SAM" id="Coils"/>
    </source>
</evidence>
<evidence type="ECO:0000313" key="3">
    <source>
        <dbReference type="Proteomes" id="UP001153292"/>
    </source>
</evidence>
<evidence type="ECO:0000313" key="2">
    <source>
        <dbReference type="EMBL" id="CAH2988737.1"/>
    </source>
</evidence>
<keyword evidence="1" id="KW-0175">Coiled coil</keyword>
<keyword evidence="3" id="KW-1185">Reference proteome</keyword>
<reference evidence="2" key="1">
    <citation type="submission" date="2021-12" db="EMBL/GenBank/DDBJ databases">
        <authorList>
            <person name="King R."/>
        </authorList>
    </citation>
    <scope>NUCLEOTIDE SEQUENCE</scope>
</reference>
<accession>A0ABN8LA92</accession>
<dbReference type="Proteomes" id="UP001153292">
    <property type="component" value="Chromosome 3"/>
</dbReference>
<feature type="coiled-coil region" evidence="1">
    <location>
        <begin position="10"/>
        <end position="173"/>
    </location>
</feature>